<keyword evidence="4" id="KW-0812">Transmembrane</keyword>
<dbReference type="EMBL" id="CP072943">
    <property type="protein sequence ID" value="QTX33625.1"/>
    <property type="molecule type" value="Genomic_DNA"/>
</dbReference>
<evidence type="ECO:0000256" key="2">
    <source>
        <dbReference type="ARBA" id="ARBA00022676"/>
    </source>
</evidence>
<dbReference type="EC" id="2.4.-.-" evidence="5"/>
<sequence>MFSRLFCLFAGDPLLSRAWEIAFRFVPFVLFFELPLYLLVILGVLRHGLARMNELPWRSGYYPSVSCIVTCYSEGEAVAQTIRSLAEQIYPGPIQILPVIDGAARNGGTYRAARAMEPVVAAMKNRTLQVIPKWQRGGRVSALNTARNFADGEIVMALDGDTSFDNDMVERATRHFEDRRVVAVSGCLRVRNVRASLATRLQAIEYFLSIQASKTGLSAFNVVNNISGAFGVFRRTVLDAVRGWDAGTAEDLDMTLRIKNYFARQGGNFRIVFDPEALGFTDVPETFRGFFLQRLRWDGDLSYLYFRKHWRSFSPHLVGWKNFFLMIWTGLLFQIVMPLVIILYTVYLLAVYPPLFVLSVLALIYLFYLVMTFLLYVPFVVLLSERPREDFSLLPWIVLTPLFAFAGRINNAFATLWELLGRGHEDTSMAPWWTTRKSKF</sequence>
<keyword evidence="4" id="KW-0472">Membrane</keyword>
<dbReference type="Proteomes" id="UP000671879">
    <property type="component" value="Chromosome"/>
</dbReference>
<evidence type="ECO:0000313" key="6">
    <source>
        <dbReference type="Proteomes" id="UP000671879"/>
    </source>
</evidence>
<feature type="transmembrane region" description="Helical" evidence="4">
    <location>
        <begin position="323"/>
        <end position="349"/>
    </location>
</feature>
<dbReference type="PANTHER" id="PTHR43630">
    <property type="entry name" value="POLY-BETA-1,6-N-ACETYL-D-GLUCOSAMINE SYNTHASE"/>
    <property type="match status" value="1"/>
</dbReference>
<dbReference type="Pfam" id="PF13641">
    <property type="entry name" value="Glyco_tranf_2_3"/>
    <property type="match status" value="1"/>
</dbReference>
<gene>
    <name evidence="5" type="ORF">KAR29_01180</name>
</gene>
<dbReference type="KEGG" id="aram:KAR29_01180"/>
<name>A0A9Q7EYL1_9BACT</name>
<keyword evidence="4" id="KW-1133">Transmembrane helix</keyword>
<evidence type="ECO:0000256" key="1">
    <source>
        <dbReference type="ARBA" id="ARBA00006739"/>
    </source>
</evidence>
<dbReference type="SUPFAM" id="SSF53448">
    <property type="entry name" value="Nucleotide-diphospho-sugar transferases"/>
    <property type="match status" value="1"/>
</dbReference>
<dbReference type="GO" id="GO:0016757">
    <property type="term" value="F:glycosyltransferase activity"/>
    <property type="evidence" value="ECO:0007669"/>
    <property type="project" value="UniProtKB-KW"/>
</dbReference>
<evidence type="ECO:0000256" key="4">
    <source>
        <dbReference type="SAM" id="Phobius"/>
    </source>
</evidence>
<protein>
    <submittedName>
        <fullName evidence="5">Glycosyltransferase</fullName>
        <ecNumber evidence="5">2.4.-.-</ecNumber>
    </submittedName>
</protein>
<proteinExistence type="inferred from homology"/>
<feature type="transmembrane region" description="Helical" evidence="4">
    <location>
        <begin position="28"/>
        <end position="49"/>
    </location>
</feature>
<keyword evidence="3 5" id="KW-0808">Transferase</keyword>
<dbReference type="PANTHER" id="PTHR43630:SF1">
    <property type="entry name" value="POLY-BETA-1,6-N-ACETYL-D-GLUCOSAMINE SYNTHASE"/>
    <property type="match status" value="1"/>
</dbReference>
<reference evidence="6" key="1">
    <citation type="submission" date="2021-04" db="EMBL/GenBank/DDBJ databases">
        <title>A novel Synergistetes isolate from a pyrite-forming mixed culture.</title>
        <authorList>
            <person name="Bunk B."/>
            <person name="Sproer C."/>
            <person name="Spring S."/>
            <person name="Pester M."/>
        </authorList>
    </citation>
    <scope>NUCLEOTIDE SEQUENCE [LARGE SCALE GENOMIC DNA]</scope>
    <source>
        <strain evidence="6">J.5.4.2-T.3.5.2</strain>
    </source>
</reference>
<keyword evidence="6" id="KW-1185">Reference proteome</keyword>
<dbReference type="Gene3D" id="3.90.550.10">
    <property type="entry name" value="Spore Coat Polysaccharide Biosynthesis Protein SpsA, Chain A"/>
    <property type="match status" value="1"/>
</dbReference>
<comment type="similarity">
    <text evidence="1">Belongs to the glycosyltransferase 2 family.</text>
</comment>
<feature type="transmembrane region" description="Helical" evidence="4">
    <location>
        <begin position="391"/>
        <end position="409"/>
    </location>
</feature>
<feature type="transmembrane region" description="Helical" evidence="4">
    <location>
        <begin position="355"/>
        <end position="379"/>
    </location>
</feature>
<dbReference type="CDD" id="cd06423">
    <property type="entry name" value="CESA_like"/>
    <property type="match status" value="1"/>
</dbReference>
<accession>A0A9Q7EYL1</accession>
<evidence type="ECO:0000256" key="3">
    <source>
        <dbReference type="ARBA" id="ARBA00022679"/>
    </source>
</evidence>
<dbReference type="InterPro" id="IPR029044">
    <property type="entry name" value="Nucleotide-diphossugar_trans"/>
</dbReference>
<organism evidence="5 6">
    <name type="scientific">Aminithiophilus ramosus</name>
    <dbReference type="NCBI Taxonomy" id="3029084"/>
    <lineage>
        <taxon>Bacteria</taxon>
        <taxon>Thermotogati</taxon>
        <taxon>Synergistota</taxon>
        <taxon>Synergistia</taxon>
        <taxon>Synergistales</taxon>
        <taxon>Aminithiophilaceae</taxon>
        <taxon>Aminithiophilus</taxon>
    </lineage>
</organism>
<keyword evidence="2 5" id="KW-0328">Glycosyltransferase</keyword>
<dbReference type="AlphaFoldDB" id="A0A9Q7EYL1"/>
<evidence type="ECO:0000313" key="5">
    <source>
        <dbReference type="EMBL" id="QTX33625.1"/>
    </source>
</evidence>